<evidence type="ECO:0000256" key="2">
    <source>
        <dbReference type="ARBA" id="ARBA00022525"/>
    </source>
</evidence>
<evidence type="ECO:0000259" key="5">
    <source>
        <dbReference type="Pfam" id="PF13330"/>
    </source>
</evidence>
<comment type="subcellular location">
    <subcellularLocation>
        <location evidence="1">Secreted</location>
    </subcellularLocation>
</comment>
<dbReference type="OMA" id="FICRKRD"/>
<evidence type="ECO:0000313" key="7">
    <source>
        <dbReference type="Proteomes" id="UP000265020"/>
    </source>
</evidence>
<name>A0A3Q2DLI8_CYPVA</name>
<dbReference type="STRING" id="28743.ENSCVAP00000020481"/>
<dbReference type="Pfam" id="PF13330">
    <property type="entry name" value="Mucin2_WxxW"/>
    <property type="match status" value="2"/>
</dbReference>
<dbReference type="PANTHER" id="PTHR15031:SF4">
    <property type="entry name" value="CARTILAGE INTERMEDIATE LAYER PROTEIN 1"/>
    <property type="match status" value="1"/>
</dbReference>
<dbReference type="GO" id="GO:0005576">
    <property type="term" value="C:extracellular region"/>
    <property type="evidence" value="ECO:0007669"/>
    <property type="project" value="UniProtKB-SubCell"/>
</dbReference>
<feature type="domain" description="WxxW" evidence="5">
    <location>
        <begin position="80"/>
        <end position="164"/>
    </location>
</feature>
<proteinExistence type="predicted"/>
<protein>
    <recommendedName>
        <fullName evidence="5">WxxW domain-containing protein</fullName>
    </recommendedName>
</protein>
<evidence type="ECO:0000256" key="1">
    <source>
        <dbReference type="ARBA" id="ARBA00004613"/>
    </source>
</evidence>
<evidence type="ECO:0000256" key="3">
    <source>
        <dbReference type="ARBA" id="ARBA00022729"/>
    </source>
</evidence>
<reference evidence="6" key="2">
    <citation type="submission" date="2025-09" db="UniProtKB">
        <authorList>
            <consortium name="Ensembl"/>
        </authorList>
    </citation>
    <scope>IDENTIFICATION</scope>
</reference>
<keyword evidence="7" id="KW-1185">Reference proteome</keyword>
<dbReference type="PANTHER" id="PTHR15031">
    <property type="entry name" value="CARTILAGE INTERMEDIATE LAYER PROTEIN CLIP"/>
    <property type="match status" value="1"/>
</dbReference>
<evidence type="ECO:0000313" key="6">
    <source>
        <dbReference type="Ensembl" id="ENSCVAP00000020481.1"/>
    </source>
</evidence>
<dbReference type="GeneTree" id="ENSGT00390000008152"/>
<sequence>RENLNRLLRKYPGKICPNPVDIQARTLSGLTPEEAGDIIKVSDTNTGFICRKKDQPDGNCEDYKVRFSCPPPYCAETVCWTKWYDRDNPSGSGDWETLRSLQNEYKGEICNTPHYIEAVTTDTLTPAIYTGENFYAYNPTVGFVCRQEDQKDRTCKDYKVRFGCPCDN</sequence>
<accession>A0A3Q2DLI8</accession>
<feature type="domain" description="WxxW" evidence="5">
    <location>
        <begin position="3"/>
        <end position="69"/>
    </location>
</feature>
<reference evidence="6" key="1">
    <citation type="submission" date="2025-08" db="UniProtKB">
        <authorList>
            <consortium name="Ensembl"/>
        </authorList>
    </citation>
    <scope>IDENTIFICATION</scope>
</reference>
<evidence type="ECO:0000256" key="4">
    <source>
        <dbReference type="ARBA" id="ARBA00023180"/>
    </source>
</evidence>
<dbReference type="InterPro" id="IPR025155">
    <property type="entry name" value="WxxW_domain"/>
</dbReference>
<keyword evidence="2" id="KW-0964">Secreted</keyword>
<keyword evidence="4" id="KW-0325">Glycoprotein</keyword>
<dbReference type="AlphaFoldDB" id="A0A3Q2DLI8"/>
<dbReference type="Proteomes" id="UP000265020">
    <property type="component" value="Unassembled WGS sequence"/>
</dbReference>
<dbReference type="Ensembl" id="ENSCVAT00000014245.1">
    <property type="protein sequence ID" value="ENSCVAP00000020481.1"/>
    <property type="gene ID" value="ENSCVAG00000001891.1"/>
</dbReference>
<dbReference type="InterPro" id="IPR039675">
    <property type="entry name" value="CILP1/CILP2"/>
</dbReference>
<keyword evidence="3" id="KW-0732">Signal</keyword>
<organism evidence="6 7">
    <name type="scientific">Cyprinodon variegatus</name>
    <name type="common">Sheepshead minnow</name>
    <dbReference type="NCBI Taxonomy" id="28743"/>
    <lineage>
        <taxon>Eukaryota</taxon>
        <taxon>Metazoa</taxon>
        <taxon>Chordata</taxon>
        <taxon>Craniata</taxon>
        <taxon>Vertebrata</taxon>
        <taxon>Euteleostomi</taxon>
        <taxon>Actinopterygii</taxon>
        <taxon>Neopterygii</taxon>
        <taxon>Teleostei</taxon>
        <taxon>Neoteleostei</taxon>
        <taxon>Acanthomorphata</taxon>
        <taxon>Ovalentaria</taxon>
        <taxon>Atherinomorphae</taxon>
        <taxon>Cyprinodontiformes</taxon>
        <taxon>Cyprinodontidae</taxon>
        <taxon>Cyprinodon</taxon>
    </lineage>
</organism>